<dbReference type="Pfam" id="PF07690">
    <property type="entry name" value="MFS_1"/>
    <property type="match status" value="1"/>
</dbReference>
<sequence length="284" mass="30623">MQAAGAASTASIGNGVLQDICPISERGGYVSFYQAVRNFAVAFGPVLGGIFAQFLGFRAIFMFLLGLSAAVTIFIVTFLPETMRSLAGNGIGTIVGAAIIGKVLNRDFAAASQVYKIAHDLPESYELSPKKVPVDFEIERLRLRRLPWILALFVSTIAGYGFSLSFPNLYGRPGWIALPLTLQFLIAASANAMFSINQTLVADLCPGQGASSTGINNLVRCTLAAIMVAFVDEMTKTLGTGATFLGLAFLVIAFTPMFIANWLWGMQWRLAQAQKEDKESVWSQ</sequence>
<name>A0ABR3WGA5_9PEZI</name>
<dbReference type="SUPFAM" id="SSF103473">
    <property type="entry name" value="MFS general substrate transporter"/>
    <property type="match status" value="1"/>
</dbReference>
<comment type="caution">
    <text evidence="7">The sequence shown here is derived from an EMBL/GenBank/DDBJ whole genome shotgun (WGS) entry which is preliminary data.</text>
</comment>
<evidence type="ECO:0000259" key="6">
    <source>
        <dbReference type="PROSITE" id="PS50850"/>
    </source>
</evidence>
<feature type="transmembrane region" description="Helical" evidence="5">
    <location>
        <begin position="175"/>
        <end position="194"/>
    </location>
</feature>
<reference evidence="7 8" key="1">
    <citation type="journal article" date="2024" name="IMA Fungus">
        <title>IMA Genome - F19 : A genome assembly and annotation guide to empower mycologists, including annotated draft genome sequences of Ceratocystis pirilliformis, Diaporthe australafricana, Fusarium ophioides, Paecilomyces lecythidis, and Sporothrix stenoceras.</title>
        <authorList>
            <person name="Aylward J."/>
            <person name="Wilson A.M."/>
            <person name="Visagie C.M."/>
            <person name="Spraker J."/>
            <person name="Barnes I."/>
            <person name="Buitendag C."/>
            <person name="Ceriani C."/>
            <person name="Del Mar Angel L."/>
            <person name="du Plessis D."/>
            <person name="Fuchs T."/>
            <person name="Gasser K."/>
            <person name="Kramer D."/>
            <person name="Li W."/>
            <person name="Munsamy K."/>
            <person name="Piso A."/>
            <person name="Price J.L."/>
            <person name="Sonnekus B."/>
            <person name="Thomas C."/>
            <person name="van der Nest A."/>
            <person name="van Dijk A."/>
            <person name="van Heerden A."/>
            <person name="van Vuuren N."/>
            <person name="Yilmaz N."/>
            <person name="Duong T.A."/>
            <person name="van der Merwe N.A."/>
            <person name="Wingfield M.J."/>
            <person name="Wingfield B.D."/>
        </authorList>
    </citation>
    <scope>NUCLEOTIDE SEQUENCE [LARGE SCALE GENOMIC DNA]</scope>
    <source>
        <strain evidence="7 8">CMW 18300</strain>
    </source>
</reference>
<dbReference type="InterPro" id="IPR036259">
    <property type="entry name" value="MFS_trans_sf"/>
</dbReference>
<dbReference type="EMBL" id="JAWRVE010000087">
    <property type="protein sequence ID" value="KAL1861419.1"/>
    <property type="molecule type" value="Genomic_DNA"/>
</dbReference>
<feature type="transmembrane region" description="Helical" evidence="5">
    <location>
        <begin position="35"/>
        <end position="54"/>
    </location>
</feature>
<feature type="transmembrane region" description="Helical" evidence="5">
    <location>
        <begin position="60"/>
        <end position="79"/>
    </location>
</feature>
<dbReference type="Gene3D" id="1.20.1250.20">
    <property type="entry name" value="MFS general substrate transporter like domains"/>
    <property type="match status" value="1"/>
</dbReference>
<dbReference type="InterPro" id="IPR020846">
    <property type="entry name" value="MFS_dom"/>
</dbReference>
<evidence type="ECO:0000256" key="3">
    <source>
        <dbReference type="ARBA" id="ARBA00022989"/>
    </source>
</evidence>
<feature type="transmembrane region" description="Helical" evidence="5">
    <location>
        <begin position="214"/>
        <end position="231"/>
    </location>
</feature>
<keyword evidence="2 5" id="KW-0812">Transmembrane</keyword>
<dbReference type="InterPro" id="IPR011701">
    <property type="entry name" value="MFS"/>
</dbReference>
<evidence type="ECO:0000256" key="1">
    <source>
        <dbReference type="ARBA" id="ARBA00004141"/>
    </source>
</evidence>
<comment type="subcellular location">
    <subcellularLocation>
        <location evidence="1">Membrane</location>
        <topology evidence="1">Multi-pass membrane protein</topology>
    </subcellularLocation>
</comment>
<organism evidence="7 8">
    <name type="scientific">Diaporthe australafricana</name>
    <dbReference type="NCBI Taxonomy" id="127596"/>
    <lineage>
        <taxon>Eukaryota</taxon>
        <taxon>Fungi</taxon>
        <taxon>Dikarya</taxon>
        <taxon>Ascomycota</taxon>
        <taxon>Pezizomycotina</taxon>
        <taxon>Sordariomycetes</taxon>
        <taxon>Sordariomycetidae</taxon>
        <taxon>Diaporthales</taxon>
        <taxon>Diaporthaceae</taxon>
        <taxon>Diaporthe</taxon>
    </lineage>
</organism>
<gene>
    <name evidence="7" type="ORF">Daus18300_008950</name>
</gene>
<accession>A0ABR3WGA5</accession>
<evidence type="ECO:0000256" key="4">
    <source>
        <dbReference type="ARBA" id="ARBA00023136"/>
    </source>
</evidence>
<keyword evidence="4 5" id="KW-0472">Membrane</keyword>
<feature type="transmembrane region" description="Helical" evidence="5">
    <location>
        <begin position="146"/>
        <end position="163"/>
    </location>
</feature>
<keyword evidence="3 5" id="KW-1133">Transmembrane helix</keyword>
<dbReference type="PANTHER" id="PTHR23502">
    <property type="entry name" value="MAJOR FACILITATOR SUPERFAMILY"/>
    <property type="match status" value="1"/>
</dbReference>
<proteinExistence type="predicted"/>
<feature type="domain" description="Major facilitator superfamily (MFS) profile" evidence="6">
    <location>
        <begin position="1"/>
        <end position="284"/>
    </location>
</feature>
<evidence type="ECO:0000256" key="2">
    <source>
        <dbReference type="ARBA" id="ARBA00022692"/>
    </source>
</evidence>
<protein>
    <recommendedName>
        <fullName evidence="6">Major facilitator superfamily (MFS) profile domain-containing protein</fullName>
    </recommendedName>
</protein>
<keyword evidence="8" id="KW-1185">Reference proteome</keyword>
<evidence type="ECO:0000313" key="7">
    <source>
        <dbReference type="EMBL" id="KAL1861419.1"/>
    </source>
</evidence>
<dbReference type="PROSITE" id="PS50850">
    <property type="entry name" value="MFS"/>
    <property type="match status" value="1"/>
</dbReference>
<evidence type="ECO:0000313" key="8">
    <source>
        <dbReference type="Proteomes" id="UP001583177"/>
    </source>
</evidence>
<evidence type="ECO:0000256" key="5">
    <source>
        <dbReference type="SAM" id="Phobius"/>
    </source>
</evidence>
<feature type="transmembrane region" description="Helical" evidence="5">
    <location>
        <begin position="243"/>
        <end position="264"/>
    </location>
</feature>
<dbReference type="PANTHER" id="PTHR23502:SF26">
    <property type="entry name" value="MAJOR FACILITATOR SUPERFAMILY (MFS) PROFILE DOMAIN-CONTAINING PROTEIN"/>
    <property type="match status" value="1"/>
</dbReference>
<dbReference type="Proteomes" id="UP001583177">
    <property type="component" value="Unassembled WGS sequence"/>
</dbReference>